<dbReference type="EMBL" id="JBJQND010000011">
    <property type="protein sequence ID" value="KAL3862529.1"/>
    <property type="molecule type" value="Genomic_DNA"/>
</dbReference>
<dbReference type="Proteomes" id="UP001634394">
    <property type="component" value="Unassembled WGS sequence"/>
</dbReference>
<evidence type="ECO:0000256" key="2">
    <source>
        <dbReference type="SAM" id="MobiDB-lite"/>
    </source>
</evidence>
<dbReference type="AlphaFoldDB" id="A0ABD3VLS5"/>
<dbReference type="InterPro" id="IPR038765">
    <property type="entry name" value="Papain-like_cys_pep_sf"/>
</dbReference>
<accession>A0ABD3VLS5</accession>
<feature type="region of interest" description="Disordered" evidence="2">
    <location>
        <begin position="324"/>
        <end position="349"/>
    </location>
</feature>
<proteinExistence type="predicted"/>
<keyword evidence="5" id="KW-1185">Reference proteome</keyword>
<sequence length="652" mass="74623">MTGGKSLTNESPSINKFDQDLTLEWILFSSEPAGMRGLKYSNSHHLYTNDLSKLSDIPGPRKWDRQKSDILRSEDEIKADSVANSIGQTLNKKPLKDLVDALTKELHSDIAKTRALYRWLTIQPFRTIERSTAEGDKIIAQYLLQLVEKKLTYAQLFSILCGMIGVPCVVISGFAKGSTYQVGEKLTKKHRAEWNAVLINEIWWLVDTFWGACEFVGKSRTEIKYSFDDYYFLTDPEQFIYTHFPEVLEWQLLDKPISLREFEKQACLRQRFFELDMKTLANTLCCLKTKDGDVSLVFGLNPHRSKQQTFQCYVKAFEPDKKHNTNDLMKKNDNSSSNTNNNSNAFPETNVDIKTVEENDEHYLNIKIGFHEIGEYKVEIVGKELHVKSNDNKFDWIAIFKVHVKNINRHNFLLDDQIKPIASEAHEQEKQQQSNIVVINIETDSAEKAKIEEEMKKAEQKANEINNLRQAIFNAMKSKKLDQLEASVGDVIEKGYMAELGVEIAEAKESIDRLKRLQKLMQGVQELNQETIAEIRSYSNPPEEVHKVMKATLLLLGNYEEETKDWKNVQTLIGKTGKMSLKKRVTELDIESLQLDIALGSKQILEGTKFETIFVTSAGAAAFFNWTTGIISEMEQKYANNIASTLPRTNKS</sequence>
<evidence type="ECO:0000259" key="3">
    <source>
        <dbReference type="Pfam" id="PF23265"/>
    </source>
</evidence>
<reference evidence="4 5" key="1">
    <citation type="submission" date="2024-11" db="EMBL/GenBank/DDBJ databases">
        <title>Chromosome-level genome assembly of the freshwater bivalve Anodonta woodiana.</title>
        <authorList>
            <person name="Chen X."/>
        </authorList>
    </citation>
    <scope>NUCLEOTIDE SEQUENCE [LARGE SCALE GENOMIC DNA]</scope>
    <source>
        <strain evidence="4">MN2024</strain>
        <tissue evidence="4">Gills</tissue>
    </source>
</reference>
<dbReference type="SUPFAM" id="SSF54001">
    <property type="entry name" value="Cysteine proteinases"/>
    <property type="match status" value="1"/>
</dbReference>
<protein>
    <recommendedName>
        <fullName evidence="3">KY-like immunoglobulin-like domain-containing protein</fullName>
    </recommendedName>
</protein>
<feature type="compositionally biased region" description="Low complexity" evidence="2">
    <location>
        <begin position="334"/>
        <end position="344"/>
    </location>
</feature>
<evidence type="ECO:0000313" key="4">
    <source>
        <dbReference type="EMBL" id="KAL3862529.1"/>
    </source>
</evidence>
<dbReference type="PANTHER" id="PTHR47020">
    <property type="entry name" value="HILLARIN"/>
    <property type="match status" value="1"/>
</dbReference>
<feature type="coiled-coil region" evidence="1">
    <location>
        <begin position="441"/>
        <end position="534"/>
    </location>
</feature>
<keyword evidence="1" id="KW-0175">Coiled coil</keyword>
<dbReference type="PANTHER" id="PTHR47020:SF1">
    <property type="entry name" value="HILLARIN"/>
    <property type="match status" value="1"/>
</dbReference>
<feature type="domain" description="KY-like immunoglobulin-like" evidence="3">
    <location>
        <begin position="259"/>
        <end position="410"/>
    </location>
</feature>
<dbReference type="InterPro" id="IPR056564">
    <property type="entry name" value="Ig-like_KY"/>
</dbReference>
<feature type="compositionally biased region" description="Basic and acidic residues" evidence="2">
    <location>
        <begin position="324"/>
        <end position="333"/>
    </location>
</feature>
<organism evidence="4 5">
    <name type="scientific">Sinanodonta woodiana</name>
    <name type="common">Chinese pond mussel</name>
    <name type="synonym">Anodonta woodiana</name>
    <dbReference type="NCBI Taxonomy" id="1069815"/>
    <lineage>
        <taxon>Eukaryota</taxon>
        <taxon>Metazoa</taxon>
        <taxon>Spiralia</taxon>
        <taxon>Lophotrochozoa</taxon>
        <taxon>Mollusca</taxon>
        <taxon>Bivalvia</taxon>
        <taxon>Autobranchia</taxon>
        <taxon>Heteroconchia</taxon>
        <taxon>Palaeoheterodonta</taxon>
        <taxon>Unionida</taxon>
        <taxon>Unionoidea</taxon>
        <taxon>Unionidae</taxon>
        <taxon>Unioninae</taxon>
        <taxon>Sinanodonta</taxon>
    </lineage>
</organism>
<dbReference type="InterPro" id="IPR053041">
    <property type="entry name" value="Transglut-like_Superfamily_Mod"/>
</dbReference>
<dbReference type="Pfam" id="PF23265">
    <property type="entry name" value="Ig-like_KY"/>
    <property type="match status" value="1"/>
</dbReference>
<evidence type="ECO:0000313" key="5">
    <source>
        <dbReference type="Proteomes" id="UP001634394"/>
    </source>
</evidence>
<gene>
    <name evidence="4" type="ORF">ACJMK2_008489</name>
</gene>
<comment type="caution">
    <text evidence="4">The sequence shown here is derived from an EMBL/GenBank/DDBJ whole genome shotgun (WGS) entry which is preliminary data.</text>
</comment>
<evidence type="ECO:0000256" key="1">
    <source>
        <dbReference type="SAM" id="Coils"/>
    </source>
</evidence>
<name>A0ABD3VLS5_SINWO</name>
<dbReference type="Gene3D" id="1.20.920.20">
    <property type="match status" value="1"/>
</dbReference>